<organism evidence="2 3">
    <name type="scientific">Dyella koreensis</name>
    <dbReference type="NCBI Taxonomy" id="311235"/>
    <lineage>
        <taxon>Bacteria</taxon>
        <taxon>Pseudomonadati</taxon>
        <taxon>Pseudomonadota</taxon>
        <taxon>Gammaproteobacteria</taxon>
        <taxon>Lysobacterales</taxon>
        <taxon>Rhodanobacteraceae</taxon>
        <taxon>Dyella</taxon>
    </lineage>
</organism>
<dbReference type="Proteomes" id="UP001620408">
    <property type="component" value="Unassembled WGS sequence"/>
</dbReference>
<reference evidence="2 3" key="1">
    <citation type="submission" date="2020-10" db="EMBL/GenBank/DDBJ databases">
        <title>Phylogeny of dyella-like bacteria.</title>
        <authorList>
            <person name="Fu J."/>
        </authorList>
    </citation>
    <scope>NUCLEOTIDE SEQUENCE [LARGE SCALE GENOMIC DNA]</scope>
    <source>
        <strain evidence="2 3">BB4</strain>
    </source>
</reference>
<dbReference type="PANTHER" id="PTHR10953:SF102">
    <property type="entry name" value="ADENYLYLTRANSFERASE AND SULFURTRANSFERASE MOCS3"/>
    <property type="match status" value="1"/>
</dbReference>
<dbReference type="Pfam" id="PF00899">
    <property type="entry name" value="ThiF"/>
    <property type="match status" value="1"/>
</dbReference>
<dbReference type="SUPFAM" id="SSF52821">
    <property type="entry name" value="Rhodanese/Cell cycle control phosphatase"/>
    <property type="match status" value="1"/>
</dbReference>
<evidence type="ECO:0000313" key="2">
    <source>
        <dbReference type="EMBL" id="MFK2919138.1"/>
    </source>
</evidence>
<dbReference type="CDD" id="cd00158">
    <property type="entry name" value="RHOD"/>
    <property type="match status" value="1"/>
</dbReference>
<dbReference type="InterPro" id="IPR045886">
    <property type="entry name" value="ThiF/MoeB/HesA"/>
</dbReference>
<sequence>MTESFNRESWLAELRQRVPEISPAEALSRQAQGALLIDVREDNERAEGMPAGALGLSRGFLELRIEQIEADRDRAILALCGSGQRSLLAAEALQRLGYRQVVSVAGGFNRWKAEGLPISTGALDADAAERYSRQLRLPQVGEAGQAKLGAAKIALLGAGGLGAPAALYLAAAGVGQLTLIDDDRVERSNLHRQVIHADARVGMAKTESARLTLTALNPRVRVETREERLRADNVERLLSGHDLVIDGADNFPARYLVAAATRRLGLPMVYGAVERFTGQVSVFDPRRADSPCYRCLFPEPPSAAEAPNCSEAGVLGVLPGLVGLLQATEALKLILDLGTPLVGRLLHVDALGMRFRETRLPRDPECPGCGHTGAFTGYEDIAQLCAT</sequence>
<dbReference type="InterPro" id="IPR001763">
    <property type="entry name" value="Rhodanese-like_dom"/>
</dbReference>
<dbReference type="Gene3D" id="3.40.50.720">
    <property type="entry name" value="NAD(P)-binding Rossmann-like Domain"/>
    <property type="match status" value="1"/>
</dbReference>
<dbReference type="NCBIfam" id="NF004281">
    <property type="entry name" value="PRK05690.1"/>
    <property type="match status" value="1"/>
</dbReference>
<dbReference type="NCBIfam" id="NF006444">
    <property type="entry name" value="PRK08762.1"/>
    <property type="match status" value="1"/>
</dbReference>
<dbReference type="Pfam" id="PF00581">
    <property type="entry name" value="Rhodanese"/>
    <property type="match status" value="1"/>
</dbReference>
<dbReference type="SMART" id="SM00450">
    <property type="entry name" value="RHOD"/>
    <property type="match status" value="1"/>
</dbReference>
<dbReference type="RefSeq" id="WP_379983236.1">
    <property type="nucleotide sequence ID" value="NZ_JADIKD010000012.1"/>
</dbReference>
<protein>
    <submittedName>
        <fullName evidence="2">Molybdopterin-synthase adenylyltransferase MoeB</fullName>
    </submittedName>
</protein>
<gene>
    <name evidence="2" type="primary">moeB</name>
    <name evidence="2" type="ORF">ISS97_17845</name>
</gene>
<dbReference type="CDD" id="cd00757">
    <property type="entry name" value="ThiF_MoeB_HesA_family"/>
    <property type="match status" value="1"/>
</dbReference>
<comment type="caution">
    <text evidence="2">The sequence shown here is derived from an EMBL/GenBank/DDBJ whole genome shotgun (WGS) entry which is preliminary data.</text>
</comment>
<keyword evidence="3" id="KW-1185">Reference proteome</keyword>
<dbReference type="PANTHER" id="PTHR10953">
    <property type="entry name" value="UBIQUITIN-ACTIVATING ENZYME E1"/>
    <property type="match status" value="1"/>
</dbReference>
<dbReference type="Gene3D" id="3.40.250.10">
    <property type="entry name" value="Rhodanese-like domain"/>
    <property type="match status" value="1"/>
</dbReference>
<keyword evidence="2" id="KW-0808">Transferase</keyword>
<feature type="domain" description="Rhodanese" evidence="1">
    <location>
        <begin position="30"/>
        <end position="120"/>
    </location>
</feature>
<evidence type="ECO:0000313" key="3">
    <source>
        <dbReference type="Proteomes" id="UP001620408"/>
    </source>
</evidence>
<name>A0ABW8K8B6_9GAMM</name>
<dbReference type="GO" id="GO:0016779">
    <property type="term" value="F:nucleotidyltransferase activity"/>
    <property type="evidence" value="ECO:0007669"/>
    <property type="project" value="UniProtKB-KW"/>
</dbReference>
<evidence type="ECO:0000259" key="1">
    <source>
        <dbReference type="PROSITE" id="PS50206"/>
    </source>
</evidence>
<keyword evidence="2" id="KW-0548">Nucleotidyltransferase</keyword>
<accession>A0ABW8K8B6</accession>
<dbReference type="InterPro" id="IPR035985">
    <property type="entry name" value="Ubiquitin-activating_enz"/>
</dbReference>
<dbReference type="InterPro" id="IPR000594">
    <property type="entry name" value="ThiF_NAD_FAD-bd"/>
</dbReference>
<dbReference type="PROSITE" id="PS50206">
    <property type="entry name" value="RHODANESE_3"/>
    <property type="match status" value="1"/>
</dbReference>
<dbReference type="SUPFAM" id="SSF69572">
    <property type="entry name" value="Activating enzymes of the ubiquitin-like proteins"/>
    <property type="match status" value="1"/>
</dbReference>
<dbReference type="EMBL" id="JADIKD010000012">
    <property type="protein sequence ID" value="MFK2919138.1"/>
    <property type="molecule type" value="Genomic_DNA"/>
</dbReference>
<proteinExistence type="predicted"/>
<dbReference type="InterPro" id="IPR036873">
    <property type="entry name" value="Rhodanese-like_dom_sf"/>
</dbReference>